<dbReference type="Proteomes" id="UP000094974">
    <property type="component" value="Unassembled WGS sequence"/>
</dbReference>
<dbReference type="PANTHER" id="PTHR33452">
    <property type="entry name" value="OXIDOREDUCTASE CATD-RELATED"/>
    <property type="match status" value="1"/>
</dbReference>
<evidence type="ECO:0000313" key="8">
    <source>
        <dbReference type="EMBL" id="MDH2331363.1"/>
    </source>
</evidence>
<evidence type="ECO:0000313" key="9">
    <source>
        <dbReference type="EMBL" id="ODA09776.1"/>
    </source>
</evidence>
<feature type="transmembrane region" description="Helical" evidence="7">
    <location>
        <begin position="7"/>
        <end position="26"/>
    </location>
</feature>
<sequence length="135" mass="14243">MNQTLMNIGLLLVRIFTGVIFIVHGAQKFQGLDGTSGFFQSIGLPGWMAPVVATVELVGGIALVLGIGTRLAGAALTIVMIGVLLTAKKGQPFGSIEFDLLILFTSLQQALVGGRFLAVDQLFGRKKAENSNVQV</sequence>
<evidence type="ECO:0000256" key="2">
    <source>
        <dbReference type="ARBA" id="ARBA00006679"/>
    </source>
</evidence>
<dbReference type="InterPro" id="IPR032808">
    <property type="entry name" value="DoxX"/>
</dbReference>
<dbReference type="Proteomes" id="UP001055784">
    <property type="component" value="Chromosome"/>
</dbReference>
<comment type="subcellular location">
    <subcellularLocation>
        <location evidence="1">Cell membrane</location>
        <topology evidence="1">Multi-pass membrane protein</topology>
    </subcellularLocation>
</comment>
<proteinExistence type="inferred from homology"/>
<reference evidence="11" key="1">
    <citation type="submission" date="2016-05" db="EMBL/GenBank/DDBJ databases">
        <title>Whole genome shotgun sequencing of cultured foodborne pathogen.</title>
        <authorList>
            <person name="Zheng J."/>
            <person name="Timme R."/>
            <person name="Allard M."/>
            <person name="Strain E."/>
            <person name="Luo Y."/>
            <person name="Brown E."/>
        </authorList>
    </citation>
    <scope>NUCLEOTIDE SEQUENCE [LARGE SCALE GENOMIC DNA]</scope>
    <source>
        <strain evidence="11">CFSAN034343</strain>
    </source>
</reference>
<evidence type="ECO:0000256" key="1">
    <source>
        <dbReference type="ARBA" id="ARBA00004651"/>
    </source>
</evidence>
<evidence type="ECO:0000256" key="7">
    <source>
        <dbReference type="SAM" id="Phobius"/>
    </source>
</evidence>
<comment type="similarity">
    <text evidence="2">Belongs to the DoxX family.</text>
</comment>
<reference evidence="8" key="4">
    <citation type="submission" date="2023-04" db="EMBL/GenBank/DDBJ databases">
        <title>Uncovering the Secrets of Slow-Growing Bacteria in Tropical Savanna Soil through Cultivation and Genomic Analysis.</title>
        <authorList>
            <person name="Goncalves O.S."/>
            <person name="Santana M.F."/>
        </authorList>
    </citation>
    <scope>NUCLEOTIDE SEQUENCE</scope>
    <source>
        <strain evidence="8">ANTI</strain>
    </source>
</reference>
<protein>
    <submittedName>
        <fullName evidence="8">DoxX family protein</fullName>
    </submittedName>
    <submittedName>
        <fullName evidence="9">Oxidoreductase</fullName>
    </submittedName>
</protein>
<accession>A0A074LE23</accession>
<dbReference type="GO" id="GO:0005886">
    <property type="term" value="C:plasma membrane"/>
    <property type="evidence" value="ECO:0007669"/>
    <property type="project" value="UniProtKB-SubCell"/>
</dbReference>
<evidence type="ECO:0000256" key="6">
    <source>
        <dbReference type="ARBA" id="ARBA00023136"/>
    </source>
</evidence>
<feature type="transmembrane region" description="Helical" evidence="7">
    <location>
        <begin position="46"/>
        <end position="64"/>
    </location>
</feature>
<keyword evidence="5 7" id="KW-1133">Transmembrane helix</keyword>
<reference evidence="9" key="2">
    <citation type="submission" date="2016-05" db="EMBL/GenBank/DDBJ databases">
        <authorList>
            <person name="Zheng J."/>
            <person name="Timme R."/>
            <person name="Allard M."/>
            <person name="Strain E."/>
            <person name="Luo Y."/>
            <person name="Brown E."/>
        </authorList>
    </citation>
    <scope>NUCLEOTIDE SEQUENCE</scope>
    <source>
        <strain evidence="9">CFSAN034343</strain>
    </source>
</reference>
<keyword evidence="6 7" id="KW-0472">Membrane</keyword>
<dbReference type="EMBL" id="JARVWT010000003">
    <property type="protein sequence ID" value="MDH2331363.1"/>
    <property type="molecule type" value="Genomic_DNA"/>
</dbReference>
<evidence type="ECO:0000256" key="3">
    <source>
        <dbReference type="ARBA" id="ARBA00022475"/>
    </source>
</evidence>
<evidence type="ECO:0000313" key="11">
    <source>
        <dbReference type="Proteomes" id="UP000094974"/>
    </source>
</evidence>
<dbReference type="Proteomes" id="UP001229409">
    <property type="component" value="Unassembled WGS sequence"/>
</dbReference>
<dbReference type="AlphaFoldDB" id="A0A074LE23"/>
<keyword evidence="4 7" id="KW-0812">Transmembrane</keyword>
<dbReference type="InterPro" id="IPR051907">
    <property type="entry name" value="DoxX-like_oxidoreductase"/>
</dbReference>
<keyword evidence="3" id="KW-1003">Cell membrane</keyword>
<keyword evidence="11" id="KW-1185">Reference proteome</keyword>
<organism evidence="8 12">
    <name type="scientific">Paenibacillus polymyxa</name>
    <name type="common">Bacillus polymyxa</name>
    <dbReference type="NCBI Taxonomy" id="1406"/>
    <lineage>
        <taxon>Bacteria</taxon>
        <taxon>Bacillati</taxon>
        <taxon>Bacillota</taxon>
        <taxon>Bacilli</taxon>
        <taxon>Bacillales</taxon>
        <taxon>Paenibacillaceae</taxon>
        <taxon>Paenibacillus</taxon>
    </lineage>
</organism>
<evidence type="ECO:0000313" key="10">
    <source>
        <dbReference type="EMBL" id="URJ49854.1"/>
    </source>
</evidence>
<dbReference type="EMBL" id="CP097770">
    <property type="protein sequence ID" value="URJ49854.1"/>
    <property type="molecule type" value="Genomic_DNA"/>
</dbReference>
<reference evidence="10" key="3">
    <citation type="submission" date="2022-11" db="EMBL/GenBank/DDBJ databases">
        <authorList>
            <person name="Vasilchenko N.G."/>
            <person name="Prazdnova E.V."/>
            <person name="Gorovtsov A.V."/>
            <person name="Chistyakov V.A."/>
            <person name="Pak M.L."/>
        </authorList>
    </citation>
    <scope>NUCLEOTIDE SEQUENCE</scope>
    <source>
        <strain evidence="10">R 4.5</strain>
    </source>
</reference>
<gene>
    <name evidence="9" type="ORF">A7312_01235</name>
    <name evidence="10" type="ORF">MF626_004266</name>
    <name evidence="8" type="ORF">QDS18_10790</name>
</gene>
<evidence type="ECO:0000256" key="4">
    <source>
        <dbReference type="ARBA" id="ARBA00022692"/>
    </source>
</evidence>
<evidence type="ECO:0000313" key="12">
    <source>
        <dbReference type="Proteomes" id="UP001229409"/>
    </source>
</evidence>
<name>A0A074LE23_PAEPO</name>
<dbReference type="PANTHER" id="PTHR33452:SF1">
    <property type="entry name" value="INNER MEMBRANE PROTEIN YPHA-RELATED"/>
    <property type="match status" value="1"/>
</dbReference>
<dbReference type="EMBL" id="LYND01000111">
    <property type="protein sequence ID" value="ODA09776.1"/>
    <property type="molecule type" value="Genomic_DNA"/>
</dbReference>
<dbReference type="Pfam" id="PF07681">
    <property type="entry name" value="DoxX"/>
    <property type="match status" value="1"/>
</dbReference>
<dbReference type="RefSeq" id="WP_028540751.1">
    <property type="nucleotide sequence ID" value="NZ_CP011420.1"/>
</dbReference>
<dbReference type="eggNOG" id="COG2259">
    <property type="taxonomic scope" value="Bacteria"/>
</dbReference>
<evidence type="ECO:0000256" key="5">
    <source>
        <dbReference type="ARBA" id="ARBA00022989"/>
    </source>
</evidence>